<evidence type="ECO:0000256" key="8">
    <source>
        <dbReference type="ARBA" id="ARBA00023167"/>
    </source>
</evidence>
<dbReference type="GO" id="GO:0005829">
    <property type="term" value="C:cytosol"/>
    <property type="evidence" value="ECO:0007669"/>
    <property type="project" value="TreeGrafter"/>
</dbReference>
<dbReference type="EMBL" id="CP009110">
    <property type="protein sequence ID" value="AIJ23322.1"/>
    <property type="molecule type" value="Genomic_DNA"/>
</dbReference>
<dbReference type="PANTHER" id="PTHR48099:SF5">
    <property type="entry name" value="C-1-TETRAHYDROFOLATE SYNTHASE, CYTOPLASMIC"/>
    <property type="match status" value="1"/>
</dbReference>
<feature type="compositionally biased region" description="Basic and acidic residues" evidence="10">
    <location>
        <begin position="476"/>
        <end position="485"/>
    </location>
</feature>
<feature type="domain" description="Tetrahydrofolate dehydrogenase/cyclohydrolase catalytic" evidence="11">
    <location>
        <begin position="6"/>
        <end position="120"/>
    </location>
</feature>
<feature type="region of interest" description="Disordered" evidence="10">
    <location>
        <begin position="438"/>
        <end position="485"/>
    </location>
</feature>
<dbReference type="KEGG" id="amq:AMETH_3230"/>
<keyword evidence="4 12" id="KW-0378">Hydrolase</keyword>
<keyword evidence="8" id="KW-0486">Methionine biosynthesis</keyword>
<evidence type="ECO:0000256" key="9">
    <source>
        <dbReference type="ARBA" id="ARBA00023268"/>
    </source>
</evidence>
<evidence type="ECO:0000256" key="5">
    <source>
        <dbReference type="ARBA" id="ARBA00022857"/>
    </source>
</evidence>
<evidence type="ECO:0000313" key="13">
    <source>
        <dbReference type="Proteomes" id="UP000062973"/>
    </source>
</evidence>
<evidence type="ECO:0000313" key="12">
    <source>
        <dbReference type="EMBL" id="AIJ23322.1"/>
    </source>
</evidence>
<evidence type="ECO:0000256" key="1">
    <source>
        <dbReference type="ARBA" id="ARBA00004777"/>
    </source>
</evidence>
<gene>
    <name evidence="12" type="ORF">AMETH_3230</name>
</gene>
<evidence type="ECO:0000256" key="6">
    <source>
        <dbReference type="ARBA" id="ARBA00023002"/>
    </source>
</evidence>
<keyword evidence="9" id="KW-0511">Multifunctional enzyme</keyword>
<keyword evidence="13" id="KW-1185">Reference proteome</keyword>
<protein>
    <submittedName>
        <fullName evidence="12">Methylenetetrahydrofolate dehydrogenase/methenyltetrahydrofolate cyclohydrolase</fullName>
    </submittedName>
</protein>
<dbReference type="InterPro" id="IPR000672">
    <property type="entry name" value="THF_DH/CycHdrlase"/>
</dbReference>
<feature type="compositionally biased region" description="Basic and acidic residues" evidence="10">
    <location>
        <begin position="446"/>
        <end position="465"/>
    </location>
</feature>
<evidence type="ECO:0000256" key="3">
    <source>
        <dbReference type="ARBA" id="ARBA00022755"/>
    </source>
</evidence>
<evidence type="ECO:0000256" key="7">
    <source>
        <dbReference type="ARBA" id="ARBA00023102"/>
    </source>
</evidence>
<organism evidence="12 13">
    <name type="scientific">Amycolatopsis methanolica 239</name>
    <dbReference type="NCBI Taxonomy" id="1068978"/>
    <lineage>
        <taxon>Bacteria</taxon>
        <taxon>Bacillati</taxon>
        <taxon>Actinomycetota</taxon>
        <taxon>Actinomycetes</taxon>
        <taxon>Pseudonocardiales</taxon>
        <taxon>Pseudonocardiaceae</taxon>
        <taxon>Amycolatopsis</taxon>
        <taxon>Amycolatopsis methanolica group</taxon>
    </lineage>
</organism>
<dbReference type="GO" id="GO:0006164">
    <property type="term" value="P:purine nucleotide biosynthetic process"/>
    <property type="evidence" value="ECO:0007669"/>
    <property type="project" value="UniProtKB-KW"/>
</dbReference>
<evidence type="ECO:0000256" key="4">
    <source>
        <dbReference type="ARBA" id="ARBA00022801"/>
    </source>
</evidence>
<feature type="compositionally biased region" description="Basic and acidic residues" evidence="10">
    <location>
        <begin position="234"/>
        <end position="247"/>
    </location>
</feature>
<feature type="region of interest" description="Disordered" evidence="10">
    <location>
        <begin position="397"/>
        <end position="425"/>
    </location>
</feature>
<feature type="compositionally biased region" description="Basic and acidic residues" evidence="10">
    <location>
        <begin position="397"/>
        <end position="424"/>
    </location>
</feature>
<evidence type="ECO:0000256" key="2">
    <source>
        <dbReference type="ARBA" id="ARBA00022605"/>
    </source>
</evidence>
<dbReference type="GO" id="GO:0004488">
    <property type="term" value="F:methylenetetrahydrofolate dehydrogenase (NADP+) activity"/>
    <property type="evidence" value="ECO:0007669"/>
    <property type="project" value="InterPro"/>
</dbReference>
<dbReference type="InterPro" id="IPR046346">
    <property type="entry name" value="Aminoacid_DH-like_N_sf"/>
</dbReference>
<dbReference type="PRINTS" id="PR00085">
    <property type="entry name" value="THFDHDRGNASE"/>
</dbReference>
<dbReference type="STRING" id="1068978.AMETH_3230"/>
<dbReference type="Gene3D" id="3.40.50.720">
    <property type="entry name" value="NAD(P)-binding Rossmann-like Domain"/>
    <property type="match status" value="1"/>
</dbReference>
<sequence length="485" mass="50994">MGAGLLDGKLVAAKIKDDLRRRVAALTAQGRTPGLGTVLVGDDPGSVLYVDGKHRDCRDVGIESIRVDPPATATRADVVGAVEQLNADPRCTAYIVQLPLPPGLDEFEVIERVDPAKDADGLPPANLGRLVLGAGGPLPCTPAGIVELLRWYDIPLAGARVCVIGRGITVDGAVVLLAGVEVLLQHLLVVGVIELDAHVVRGRGVEEVLRPGDVLRDLDGGVLGLGRGVRADHPRAEHTCEHDHEDAGSGDELPVVAEPDRDAVPEAPPDRISCGEAGHGYASQIGLVVAGQHGDTLSAVVLTQVGDQVTGLSALLDPHGVHELGERTTPDGLHTHQLELLGVPDQDIGDDVGVVPVRGHLHLDDLALDVELEPVEPVHVEDEPDVPGLLDRVAEPDYRQGADQREGAGDVRSGHEHDDRDQHAQNDQGLDVGLAVGHVAVGGPVHPRDQDAECERKREGDRAVQDAEGTGQVLEAEIHRGRASA</sequence>
<evidence type="ECO:0000256" key="10">
    <source>
        <dbReference type="SAM" id="MobiDB-lite"/>
    </source>
</evidence>
<dbReference type="PANTHER" id="PTHR48099">
    <property type="entry name" value="C-1-TETRAHYDROFOLATE SYNTHASE, CYTOPLASMIC-RELATED"/>
    <property type="match status" value="1"/>
</dbReference>
<name>A0A076N0I6_AMYME</name>
<dbReference type="InterPro" id="IPR036291">
    <property type="entry name" value="NAD(P)-bd_dom_sf"/>
</dbReference>
<keyword evidence="7" id="KW-0368">Histidine biosynthesis</keyword>
<proteinExistence type="predicted"/>
<dbReference type="GO" id="GO:0004477">
    <property type="term" value="F:methenyltetrahydrofolate cyclohydrolase activity"/>
    <property type="evidence" value="ECO:0007669"/>
    <property type="project" value="TreeGrafter"/>
</dbReference>
<keyword evidence="2" id="KW-0028">Amino-acid biosynthesis</keyword>
<accession>A0A076N0I6</accession>
<reference evidence="12 13" key="1">
    <citation type="submission" date="2014-07" db="EMBL/GenBank/DDBJ databases">
        <title>Whole Genome Sequence of the Amycolatopsis methanolica 239.</title>
        <authorList>
            <person name="Tang B."/>
        </authorList>
    </citation>
    <scope>NUCLEOTIDE SEQUENCE [LARGE SCALE GENOMIC DNA]</scope>
    <source>
        <strain evidence="12 13">239</strain>
    </source>
</reference>
<dbReference type="HOGENOM" id="CLU_562183_0_0_11"/>
<dbReference type="SUPFAM" id="SSF51735">
    <property type="entry name" value="NAD(P)-binding Rossmann-fold domains"/>
    <property type="match status" value="1"/>
</dbReference>
<keyword evidence="3" id="KW-0658">Purine biosynthesis</keyword>
<dbReference type="Pfam" id="PF00763">
    <property type="entry name" value="THF_DHG_CYH"/>
    <property type="match status" value="1"/>
</dbReference>
<feature type="region of interest" description="Disordered" evidence="10">
    <location>
        <begin position="234"/>
        <end position="255"/>
    </location>
</feature>
<dbReference type="GO" id="GO:0009086">
    <property type="term" value="P:methionine biosynthetic process"/>
    <property type="evidence" value="ECO:0007669"/>
    <property type="project" value="UniProtKB-KW"/>
</dbReference>
<dbReference type="Gene3D" id="3.40.50.10860">
    <property type="entry name" value="Leucine Dehydrogenase, chain A, domain 1"/>
    <property type="match status" value="1"/>
</dbReference>
<keyword evidence="6" id="KW-0560">Oxidoreductase</keyword>
<dbReference type="Proteomes" id="UP000062973">
    <property type="component" value="Chromosome"/>
</dbReference>
<dbReference type="AlphaFoldDB" id="A0A076N0I6"/>
<dbReference type="GO" id="GO:0000105">
    <property type="term" value="P:L-histidine biosynthetic process"/>
    <property type="evidence" value="ECO:0007669"/>
    <property type="project" value="UniProtKB-KW"/>
</dbReference>
<evidence type="ECO:0000259" key="11">
    <source>
        <dbReference type="Pfam" id="PF00763"/>
    </source>
</evidence>
<comment type="pathway">
    <text evidence="1">One-carbon metabolism; tetrahydrofolate interconversion.</text>
</comment>
<dbReference type="SUPFAM" id="SSF53223">
    <property type="entry name" value="Aminoacid dehydrogenase-like, N-terminal domain"/>
    <property type="match status" value="1"/>
</dbReference>
<dbReference type="eggNOG" id="COG0190">
    <property type="taxonomic scope" value="Bacteria"/>
</dbReference>
<dbReference type="InterPro" id="IPR020630">
    <property type="entry name" value="THF_DH/CycHdrlase_cat_dom"/>
</dbReference>
<keyword evidence="5" id="KW-0521">NADP</keyword>
<dbReference type="GO" id="GO:0035999">
    <property type="term" value="P:tetrahydrofolate interconversion"/>
    <property type="evidence" value="ECO:0007669"/>
    <property type="project" value="TreeGrafter"/>
</dbReference>